<dbReference type="PANTHER" id="PTHR10073:SF52">
    <property type="entry name" value="MISMATCH REPAIR ENDONUCLEASE PMS2"/>
    <property type="match status" value="1"/>
</dbReference>
<protein>
    <recommendedName>
        <fullName evidence="8">Sulfhydryl oxidase</fullName>
        <ecNumber evidence="8">1.8.3.2</ecNumber>
    </recommendedName>
</protein>
<dbReference type="Gene3D" id="3.30.565.10">
    <property type="entry name" value="Histidine kinase-like ATPase, C-terminal domain"/>
    <property type="match status" value="1"/>
</dbReference>
<dbReference type="SUPFAM" id="SSF69000">
    <property type="entry name" value="FAD-dependent thiol oxidase"/>
    <property type="match status" value="1"/>
</dbReference>
<dbReference type="Proteomes" id="UP000678499">
    <property type="component" value="Unassembled WGS sequence"/>
</dbReference>
<comment type="similarity">
    <text evidence="2">Belongs to the DNA mismatch repair MutL/HexB family.</text>
</comment>
<evidence type="ECO:0000313" key="11">
    <source>
        <dbReference type="Proteomes" id="UP000678499"/>
    </source>
</evidence>
<reference evidence="10" key="1">
    <citation type="submission" date="2020-11" db="EMBL/GenBank/DDBJ databases">
        <authorList>
            <person name="Tran Van P."/>
        </authorList>
    </citation>
    <scope>NUCLEOTIDE SEQUENCE</scope>
</reference>
<dbReference type="InterPro" id="IPR013507">
    <property type="entry name" value="DNA_mismatch_S5_2-like"/>
</dbReference>
<dbReference type="GO" id="GO:0016887">
    <property type="term" value="F:ATP hydrolysis activity"/>
    <property type="evidence" value="ECO:0007669"/>
    <property type="project" value="InterPro"/>
</dbReference>
<dbReference type="InterPro" id="IPR038973">
    <property type="entry name" value="MutL/Mlh/Pms-like"/>
</dbReference>
<evidence type="ECO:0000256" key="5">
    <source>
        <dbReference type="ARBA" id="ARBA00022827"/>
    </source>
</evidence>
<dbReference type="PANTHER" id="PTHR10073">
    <property type="entry name" value="DNA MISMATCH REPAIR PROTEIN MLH, PMS, MUTL"/>
    <property type="match status" value="1"/>
</dbReference>
<dbReference type="InterPro" id="IPR002099">
    <property type="entry name" value="MutL/Mlh/PMS"/>
</dbReference>
<dbReference type="Gene3D" id="1.20.120.310">
    <property type="entry name" value="ERV/ALR sulfhydryl oxidase domain"/>
    <property type="match status" value="1"/>
</dbReference>
<dbReference type="SMART" id="SM00853">
    <property type="entry name" value="MutL_C"/>
    <property type="match status" value="1"/>
</dbReference>
<dbReference type="GO" id="GO:0016972">
    <property type="term" value="F:thiol oxidase activity"/>
    <property type="evidence" value="ECO:0007669"/>
    <property type="project" value="UniProtKB-EC"/>
</dbReference>
<dbReference type="InterPro" id="IPR020568">
    <property type="entry name" value="Ribosomal_Su5_D2-typ_SF"/>
</dbReference>
<dbReference type="SUPFAM" id="SSF54211">
    <property type="entry name" value="Ribosomal protein S5 domain 2-like"/>
    <property type="match status" value="1"/>
</dbReference>
<evidence type="ECO:0000256" key="1">
    <source>
        <dbReference type="ARBA" id="ARBA00001974"/>
    </source>
</evidence>
<dbReference type="GO" id="GO:0006298">
    <property type="term" value="P:mismatch repair"/>
    <property type="evidence" value="ECO:0007669"/>
    <property type="project" value="InterPro"/>
</dbReference>
<evidence type="ECO:0000256" key="2">
    <source>
        <dbReference type="ARBA" id="ARBA00006082"/>
    </source>
</evidence>
<dbReference type="Pfam" id="PF01119">
    <property type="entry name" value="DNA_mis_repair"/>
    <property type="match status" value="1"/>
</dbReference>
<dbReference type="EMBL" id="CAJPEX010001973">
    <property type="protein sequence ID" value="CAG0920313.1"/>
    <property type="molecule type" value="Genomic_DNA"/>
</dbReference>
<dbReference type="InterPro" id="IPR042121">
    <property type="entry name" value="MutL_C_regsub"/>
</dbReference>
<gene>
    <name evidence="10" type="ORF">NMOB1V02_LOCUS7824</name>
</gene>
<dbReference type="PROSITE" id="PS51324">
    <property type="entry name" value="ERV_ALR"/>
    <property type="match status" value="1"/>
</dbReference>
<dbReference type="NCBIfam" id="TIGR00585">
    <property type="entry name" value="mutl"/>
    <property type="match status" value="1"/>
</dbReference>
<organism evidence="10">
    <name type="scientific">Notodromas monacha</name>
    <dbReference type="NCBI Taxonomy" id="399045"/>
    <lineage>
        <taxon>Eukaryota</taxon>
        <taxon>Metazoa</taxon>
        <taxon>Ecdysozoa</taxon>
        <taxon>Arthropoda</taxon>
        <taxon>Crustacea</taxon>
        <taxon>Oligostraca</taxon>
        <taxon>Ostracoda</taxon>
        <taxon>Podocopa</taxon>
        <taxon>Podocopida</taxon>
        <taxon>Cypridocopina</taxon>
        <taxon>Cypridoidea</taxon>
        <taxon>Cyprididae</taxon>
        <taxon>Notodromas</taxon>
    </lineage>
</organism>
<feature type="domain" description="ERV/ALR sulfhydryl oxidase" evidence="9">
    <location>
        <begin position="13"/>
        <end position="113"/>
    </location>
</feature>
<dbReference type="InterPro" id="IPR036890">
    <property type="entry name" value="HATPase_C_sf"/>
</dbReference>
<keyword evidence="5 8" id="KW-0274">FAD</keyword>
<keyword evidence="3 8" id="KW-0285">Flavoprotein</keyword>
<dbReference type="EC" id="1.8.3.2" evidence="8"/>
<comment type="cofactor">
    <cofactor evidence="1 8">
        <name>FAD</name>
        <dbReference type="ChEBI" id="CHEBI:57692"/>
    </cofactor>
</comment>
<evidence type="ECO:0000313" key="10">
    <source>
        <dbReference type="EMBL" id="CAD7280161.1"/>
    </source>
</evidence>
<dbReference type="InterPro" id="IPR037198">
    <property type="entry name" value="MutL_C_sf"/>
</dbReference>
<evidence type="ECO:0000256" key="6">
    <source>
        <dbReference type="ARBA" id="ARBA00023002"/>
    </source>
</evidence>
<keyword evidence="11" id="KW-1185">Reference proteome</keyword>
<dbReference type="Gene3D" id="3.30.1540.20">
    <property type="entry name" value="MutL, C-terminal domain, dimerisation subdomain"/>
    <property type="match status" value="1"/>
</dbReference>
<dbReference type="InterPro" id="IPR036774">
    <property type="entry name" value="ERV/ALR_sulphydryl_oxid_sf"/>
</dbReference>
<dbReference type="Gene3D" id="3.30.230.10">
    <property type="match status" value="1"/>
</dbReference>
<evidence type="ECO:0000256" key="8">
    <source>
        <dbReference type="RuleBase" id="RU371123"/>
    </source>
</evidence>
<dbReference type="Gene3D" id="3.30.1370.100">
    <property type="entry name" value="MutL, C-terminal domain, regulatory subdomain"/>
    <property type="match status" value="1"/>
</dbReference>
<dbReference type="FunFam" id="3.30.1370.100:FF:000001">
    <property type="entry name" value="Mismatch repair endonuclease pms1, putative"/>
    <property type="match status" value="1"/>
</dbReference>
<dbReference type="EMBL" id="OA884010">
    <property type="protein sequence ID" value="CAD7280161.1"/>
    <property type="molecule type" value="Genomic_DNA"/>
</dbReference>
<evidence type="ECO:0000256" key="4">
    <source>
        <dbReference type="ARBA" id="ARBA00022763"/>
    </source>
</evidence>
<dbReference type="GO" id="GO:0140664">
    <property type="term" value="F:ATP-dependent DNA damage sensor activity"/>
    <property type="evidence" value="ECO:0007669"/>
    <property type="project" value="InterPro"/>
</dbReference>
<dbReference type="GO" id="GO:0005737">
    <property type="term" value="C:cytoplasm"/>
    <property type="evidence" value="ECO:0007669"/>
    <property type="project" value="UniProtKB-ARBA"/>
</dbReference>
<keyword evidence="6 8" id="KW-0560">Oxidoreductase</keyword>
<dbReference type="InterPro" id="IPR014790">
    <property type="entry name" value="MutL_C"/>
</dbReference>
<comment type="catalytic activity">
    <reaction evidence="8">
        <text>2 R'C(R)SH + O2 = R'C(R)S-S(R)CR' + H2O2</text>
        <dbReference type="Rhea" id="RHEA:17357"/>
        <dbReference type="ChEBI" id="CHEBI:15379"/>
        <dbReference type="ChEBI" id="CHEBI:16240"/>
        <dbReference type="ChEBI" id="CHEBI:16520"/>
        <dbReference type="ChEBI" id="CHEBI:17412"/>
        <dbReference type="EC" id="1.8.3.2"/>
    </reaction>
</comment>
<dbReference type="AlphaFoldDB" id="A0A7R9BRE7"/>
<sequence>MKKSSKISEERECPLDKDELGNATWKFLHTMAAYYPDSPTSAQQQNMSNFFKLFSRFYPCDFCAADFRDSLREFPPVTKNQKTLSLWLCERHNEVNEKLGKPLFDCSKVVVSLAVAVKEIVENSLDAGATNVEIKFKDRGLDSIEVSDNGCGIHENDFEALGVETYGFRGEAISSLCALSEVTVITKHKAAARASKLVYDRHGKISEHVVASRQVGTTITLAKLFETFPVRRQQFMSCLKNEFAKAEEILIGYALVRNGVRFSCSNVHSNGKLSPVLRTQGRGSMKEAIVEVFGPKLAQTVIPFVQIPPTEDILGEYNLSNHSGEVSDLFSVEGFVSSCRHGDGRSAPDKTYFFVDSRPCDLPSIAKVIRNVYQQFNRNQYPFVCLNIAVKKGAVDVNVTPDKRKVMLHHEKLFLATVKSSLIEMYQNIPSQIPTIDSSRTILDVTSTKSTNEENSEEKLTFAASIASRFSSSSPGHRFSSERKRLSVNTLEFRAKENSKQRKLDTYFGKCDDSSSKAQTEVDQVFGCTGSQRNNSSKNRFSAFACSVDEFVSADQRTITLNEASTSEIERASTNEQTYVEERSENTLEFRMLSESSDISKISLPEIVFKILGKSCEMESGPILSDKFVRVSSCEEDDKLFDLSGEHASEGRRMNGCAADMVLNINLEEISELVRSSSLVSQSDSGCQLKFRAKIEPGQNVSAEEELKRELSKDSFKKMNIVGQYNKGFIVALFGDDLFIVDQHASDEKWNFEQLQKKTKISGQKLMAPIKMELTLSNEAILVDNLLCFQKLGYDFLIDDDERVGRRVKIVQVPHSKQCVFGVKEIEEMIFQLGGGSDDGDDVRTIWTGSCGPKPAAMWRMFAYRACHTAVRIGMDLRFSDMRRILDNMSSMDSPWDRLRDSYLFLPTNVGLSSWSSNDPAHVQPPNVEGRHRGNLKDRSLMKIL</sequence>
<dbReference type="GO" id="GO:0005524">
    <property type="term" value="F:ATP binding"/>
    <property type="evidence" value="ECO:0007669"/>
    <property type="project" value="InterPro"/>
</dbReference>
<dbReference type="SUPFAM" id="SSF55874">
    <property type="entry name" value="ATPase domain of HSP90 chaperone/DNA topoisomerase II/histidine kinase"/>
    <property type="match status" value="1"/>
</dbReference>
<name>A0A7R9BRE7_9CRUS</name>
<dbReference type="InterPro" id="IPR042120">
    <property type="entry name" value="MutL_C_dimsub"/>
</dbReference>
<keyword evidence="7" id="KW-1015">Disulfide bond</keyword>
<dbReference type="Pfam" id="PF04777">
    <property type="entry name" value="Evr1_Alr"/>
    <property type="match status" value="1"/>
</dbReference>
<dbReference type="InterPro" id="IPR014721">
    <property type="entry name" value="Ribsml_uS5_D2-typ_fold_subgr"/>
</dbReference>
<dbReference type="OrthoDB" id="10254304at2759"/>
<evidence type="ECO:0000259" key="9">
    <source>
        <dbReference type="PROSITE" id="PS51324"/>
    </source>
</evidence>
<evidence type="ECO:0000256" key="3">
    <source>
        <dbReference type="ARBA" id="ARBA00022630"/>
    </source>
</evidence>
<dbReference type="InterPro" id="IPR017905">
    <property type="entry name" value="ERV/ALR_sulphydryl_oxidase"/>
</dbReference>
<dbReference type="FunFam" id="1.20.120.310:FF:000002">
    <property type="entry name" value="Sulfhydryl oxidase"/>
    <property type="match status" value="1"/>
</dbReference>
<dbReference type="Pfam" id="PF13589">
    <property type="entry name" value="HATPase_c_3"/>
    <property type="match status" value="1"/>
</dbReference>
<accession>A0A7R9BRE7</accession>
<dbReference type="GO" id="GO:0032389">
    <property type="term" value="C:MutLalpha complex"/>
    <property type="evidence" value="ECO:0007669"/>
    <property type="project" value="TreeGrafter"/>
</dbReference>
<dbReference type="GO" id="GO:0030983">
    <property type="term" value="F:mismatched DNA binding"/>
    <property type="evidence" value="ECO:0007669"/>
    <property type="project" value="InterPro"/>
</dbReference>
<evidence type="ECO:0000256" key="7">
    <source>
        <dbReference type="ARBA" id="ARBA00023157"/>
    </source>
</evidence>
<dbReference type="SMART" id="SM01340">
    <property type="entry name" value="DNA_mis_repair"/>
    <property type="match status" value="1"/>
</dbReference>
<dbReference type="SUPFAM" id="SSF118116">
    <property type="entry name" value="DNA mismatch repair protein MutL"/>
    <property type="match status" value="1"/>
</dbReference>
<dbReference type="Pfam" id="PF08676">
    <property type="entry name" value="MutL_C"/>
    <property type="match status" value="1"/>
</dbReference>
<keyword evidence="4" id="KW-0227">DNA damage</keyword>
<proteinExistence type="inferred from homology"/>
<dbReference type="CDD" id="cd03484">
    <property type="entry name" value="MutL_Trans_hPMS_2_like"/>
    <property type="match status" value="1"/>
</dbReference>